<evidence type="ECO:0000256" key="2">
    <source>
        <dbReference type="SAM" id="Phobius"/>
    </source>
</evidence>
<feature type="transmembrane region" description="Helical" evidence="2">
    <location>
        <begin position="554"/>
        <end position="574"/>
    </location>
</feature>
<dbReference type="PANTHER" id="PTHR37544:SF1">
    <property type="entry name" value="PHOSPHORIBOSYLAMINOIMIDAZOLE-SUCCINOCARBOXAMIDE SYNTHASE"/>
    <property type="match status" value="1"/>
</dbReference>
<feature type="transmembrane region" description="Helical" evidence="2">
    <location>
        <begin position="594"/>
        <end position="618"/>
    </location>
</feature>
<feature type="region of interest" description="Disordered" evidence="1">
    <location>
        <begin position="188"/>
        <end position="231"/>
    </location>
</feature>
<feature type="compositionally biased region" description="Low complexity" evidence="1">
    <location>
        <begin position="64"/>
        <end position="79"/>
    </location>
</feature>
<dbReference type="STRING" id="98403.A0A151GLC2"/>
<evidence type="ECO:0000313" key="4">
    <source>
        <dbReference type="Proteomes" id="UP000076580"/>
    </source>
</evidence>
<evidence type="ECO:0000313" key="3">
    <source>
        <dbReference type="EMBL" id="KYK57899.1"/>
    </source>
</evidence>
<feature type="transmembrane region" description="Helical" evidence="2">
    <location>
        <begin position="412"/>
        <end position="435"/>
    </location>
</feature>
<sequence length="821" mass="90134">MPSASTDGITDGSELDQWLRSLPNRPPSSSSTERPRSPVQLYEQKRTTISPPDSSLSPQATVIASPANPSTISPSASSSELYGPDRLLPPAALRQDGIASTPNHVERIDRLPLAMFTSGSPGMGQSLKDELVLAAGRVTPGVDDTPYIQYALEALTRDRSCPSHPTSPPLGRSPVLHRQLTPIEAVASVTVSQPEPTYDGQRPVSSLRHDTPPEPATASAPAPTTLDTRPLASGQWIPVDRNTFQTIDPRGQTYPPLTFKPRILRPFSFMTLMTLCILMIAALVFAARFSDKNTGLTPYPGTIYSGQYFVFRILPQLLAAMILIFSQSIVTASLRVLPFTIMAREDPAERYLALFQNLYPKSFLRPQLVGPWQVMVFDLATWAAALTIPLHSAAFTCIYVDDVWIWAPSKGLVWALVLLYAFLLAAAAISMSFWFNQWTGLRWDMRSIADLIPLLSRTNTMGGYKQRPVGDLKTCLHQRCFDRLGYWQTGEELNGGIWHAIGTSVQQPPGHGTEANEQEAKRRGSHDLSLGSRHVADSAPGGSYLPLCLRDGPLVAFAATTGILLLAMLVASFLPQTRLEAGFSPMLTAKPTPASFSLANFVYSFVPACLGMILFMLFQIFDQSLRIVQPWGDMVQADGAIARRSILVDYAACLPLQVTWRALVNGHWRVAVTSLMALLFIFIPVLAGGLFTALTTPDAQVRMFPSMPVFGVLLAFLFLYVACLCLLMPRRSQFMLPHAATSAAAIISLCSADDLIQDAAFQEVRSHGDVKARLGVGRGDDSREETVWFFGLLPGRDEQRLSVRRMKRLTERGMRSARDMV</sequence>
<feature type="transmembrane region" description="Helical" evidence="2">
    <location>
        <begin position="309"/>
        <end position="334"/>
    </location>
</feature>
<gene>
    <name evidence="3" type="ORF">DCS_04912</name>
</gene>
<keyword evidence="4" id="KW-1185">Reference proteome</keyword>
<feature type="transmembrane region" description="Helical" evidence="2">
    <location>
        <begin position="706"/>
        <end position="727"/>
    </location>
</feature>
<dbReference type="Proteomes" id="UP000076580">
    <property type="component" value="Chromosome 02"/>
</dbReference>
<organism evidence="3 4">
    <name type="scientific">Drechmeria coniospora</name>
    <name type="common">Nematophagous fungus</name>
    <name type="synonym">Meria coniospora</name>
    <dbReference type="NCBI Taxonomy" id="98403"/>
    <lineage>
        <taxon>Eukaryota</taxon>
        <taxon>Fungi</taxon>
        <taxon>Dikarya</taxon>
        <taxon>Ascomycota</taxon>
        <taxon>Pezizomycotina</taxon>
        <taxon>Sordariomycetes</taxon>
        <taxon>Hypocreomycetidae</taxon>
        <taxon>Hypocreales</taxon>
        <taxon>Ophiocordycipitaceae</taxon>
        <taxon>Drechmeria</taxon>
    </lineage>
</organism>
<dbReference type="InterPro" id="IPR021840">
    <property type="entry name" value="DUF3433"/>
</dbReference>
<dbReference type="EMBL" id="LAYC01000002">
    <property type="protein sequence ID" value="KYK57899.1"/>
    <property type="molecule type" value="Genomic_DNA"/>
</dbReference>
<dbReference type="RefSeq" id="XP_040657251.1">
    <property type="nucleotide sequence ID" value="XM_040802218.1"/>
</dbReference>
<feature type="region of interest" description="Disordered" evidence="1">
    <location>
        <begin position="1"/>
        <end position="84"/>
    </location>
</feature>
<keyword evidence="2" id="KW-0472">Membrane</keyword>
<reference evidence="3 4" key="1">
    <citation type="journal article" date="2016" name="Sci. Rep.">
        <title>Insights into Adaptations to a Near-Obligate Nematode Endoparasitic Lifestyle from the Finished Genome of Drechmeria coniospora.</title>
        <authorList>
            <person name="Zhang L."/>
            <person name="Zhou Z."/>
            <person name="Guo Q."/>
            <person name="Fokkens L."/>
            <person name="Miskei M."/>
            <person name="Pocsi I."/>
            <person name="Zhang W."/>
            <person name="Chen M."/>
            <person name="Wang L."/>
            <person name="Sun Y."/>
            <person name="Donzelli B.G."/>
            <person name="Gibson D.M."/>
            <person name="Nelson D.R."/>
            <person name="Luo J.G."/>
            <person name="Rep M."/>
            <person name="Liu H."/>
            <person name="Yang S."/>
            <person name="Wang J."/>
            <person name="Krasnoff S.B."/>
            <person name="Xu Y."/>
            <person name="Molnar I."/>
            <person name="Lin M."/>
        </authorList>
    </citation>
    <scope>NUCLEOTIDE SEQUENCE [LARGE SCALE GENOMIC DNA]</scope>
    <source>
        <strain evidence="3 4">ARSEF 6962</strain>
    </source>
</reference>
<protein>
    <submittedName>
        <fullName evidence="3">Phosphoribosylaminoimidazole-succinocarboxamide synthase</fullName>
    </submittedName>
</protein>
<feature type="compositionally biased region" description="Low complexity" evidence="1">
    <location>
        <begin position="19"/>
        <end position="32"/>
    </location>
</feature>
<comment type="caution">
    <text evidence="3">The sequence shown here is derived from an EMBL/GenBank/DDBJ whole genome shotgun (WGS) entry which is preliminary data.</text>
</comment>
<proteinExistence type="predicted"/>
<feature type="compositionally biased region" description="Low complexity" evidence="1">
    <location>
        <begin position="216"/>
        <end position="225"/>
    </location>
</feature>
<dbReference type="PANTHER" id="PTHR37544">
    <property type="entry name" value="SPRAY-RELATED"/>
    <property type="match status" value="1"/>
</dbReference>
<keyword evidence="2" id="KW-1133">Transmembrane helix</keyword>
<feature type="compositionally biased region" description="Polar residues" evidence="1">
    <location>
        <begin position="47"/>
        <end position="62"/>
    </location>
</feature>
<dbReference type="AlphaFoldDB" id="A0A151GLC2"/>
<feature type="transmembrane region" description="Helical" evidence="2">
    <location>
        <begin position="670"/>
        <end position="694"/>
    </location>
</feature>
<dbReference type="GeneID" id="63717555"/>
<feature type="transmembrane region" description="Helical" evidence="2">
    <location>
        <begin position="267"/>
        <end position="289"/>
    </location>
</feature>
<dbReference type="Pfam" id="PF11915">
    <property type="entry name" value="DUF3433"/>
    <property type="match status" value="1"/>
</dbReference>
<keyword evidence="2" id="KW-0812">Transmembrane</keyword>
<evidence type="ECO:0000256" key="1">
    <source>
        <dbReference type="SAM" id="MobiDB-lite"/>
    </source>
</evidence>
<name>A0A151GLC2_DRECN</name>
<dbReference type="InParanoid" id="A0A151GLC2"/>
<accession>A0A151GLC2</accession>
<feature type="region of interest" description="Disordered" evidence="1">
    <location>
        <begin position="507"/>
        <end position="528"/>
    </location>
</feature>